<feature type="domain" description="C3H1-type" evidence="5">
    <location>
        <begin position="129"/>
        <end position="151"/>
    </location>
</feature>
<feature type="domain" description="C3H1-type" evidence="5">
    <location>
        <begin position="103"/>
        <end position="125"/>
    </location>
</feature>
<dbReference type="OrthoDB" id="411372at2759"/>
<name>A0A6P8F3H2_CLUHA</name>
<sequence>MRECERVNKREHFAKNNTHRANIKYVHKRQGQDTNRGKGCVLEDKRRTNSRRGAFNQRHEAGSKRGRDKWQTQRHMPKQEERKPFMTEEFKELNSIAVNGRLICKHFLWERCLKGDECQFEHSRDLGSFKLNEVCKFYVQGFCLKGDHCLYMHRTFPCKFFHTGNTCYHDNNCKFSHDPLTDLTKRLLDKYLEEQKVDTGTLESETQELEPEPAVDFLTNPVKLSFYSTAPVPEPQPPRPFGFGANDAEFSSEHPSSTLQPTPSPVHTDTAASTGADPTPDAHTPHTATPPTTLPSQTDPVKWVIHTHTHTHEHHTSNFNFEVLFPTGEHYYCYY</sequence>
<keyword evidence="1" id="KW-0597">Phosphoprotein</keyword>
<dbReference type="GeneID" id="105907476"/>
<evidence type="ECO:0000259" key="5">
    <source>
        <dbReference type="PROSITE" id="PS50103"/>
    </source>
</evidence>
<dbReference type="Pfam" id="PF22623">
    <property type="entry name" value="zf-CCCH_9"/>
    <property type="match status" value="1"/>
</dbReference>
<evidence type="ECO:0000256" key="1">
    <source>
        <dbReference type="ARBA" id="ARBA00022553"/>
    </source>
</evidence>
<feature type="region of interest" description="Disordered" evidence="4">
    <location>
        <begin position="51"/>
        <end position="80"/>
    </location>
</feature>
<dbReference type="GO" id="GO:0003723">
    <property type="term" value="F:RNA binding"/>
    <property type="evidence" value="ECO:0007669"/>
    <property type="project" value="InterPro"/>
</dbReference>
<dbReference type="Pfam" id="PF14608">
    <property type="entry name" value="zf-CCCH_2"/>
    <property type="match status" value="2"/>
</dbReference>
<dbReference type="GO" id="GO:0005634">
    <property type="term" value="C:nucleus"/>
    <property type="evidence" value="ECO:0007669"/>
    <property type="project" value="TreeGrafter"/>
</dbReference>
<evidence type="ECO:0000256" key="3">
    <source>
        <dbReference type="PROSITE-ProRule" id="PRU00723"/>
    </source>
</evidence>
<dbReference type="PANTHER" id="PTHR13119">
    <property type="entry name" value="ZINC FINGER CCCH DOMAIN-CONTAINING PROTEI"/>
    <property type="match status" value="1"/>
</dbReference>
<accession>A0A6P8F3H2</accession>
<evidence type="ECO:0000256" key="4">
    <source>
        <dbReference type="SAM" id="MobiDB-lite"/>
    </source>
</evidence>
<proteinExistence type="predicted"/>
<evidence type="ECO:0000313" key="7">
    <source>
        <dbReference type="RefSeq" id="XP_031419364.2"/>
    </source>
</evidence>
<dbReference type="Proteomes" id="UP000515152">
    <property type="component" value="Chromosome 26"/>
</dbReference>
<dbReference type="AlphaFoldDB" id="A0A6P8F3H2"/>
<feature type="zinc finger region" description="C3H1-type" evidence="3">
    <location>
        <begin position="129"/>
        <end position="151"/>
    </location>
</feature>
<keyword evidence="3" id="KW-0479">Metal-binding</keyword>
<dbReference type="InterPro" id="IPR045124">
    <property type="entry name" value="Su(sable)-like"/>
</dbReference>
<evidence type="ECO:0000256" key="2">
    <source>
        <dbReference type="ARBA" id="ARBA00022737"/>
    </source>
</evidence>
<gene>
    <name evidence="7" type="primary">LOC105907476</name>
</gene>
<keyword evidence="6" id="KW-1185">Reference proteome</keyword>
<feature type="region of interest" description="Disordered" evidence="4">
    <location>
        <begin position="228"/>
        <end position="298"/>
    </location>
</feature>
<feature type="zinc finger region" description="C3H1-type" evidence="3">
    <location>
        <begin position="152"/>
        <end position="180"/>
    </location>
</feature>
<feature type="domain" description="C3H1-type" evidence="5">
    <location>
        <begin position="152"/>
        <end position="180"/>
    </location>
</feature>
<dbReference type="GO" id="GO:0045892">
    <property type="term" value="P:negative regulation of DNA-templated transcription"/>
    <property type="evidence" value="ECO:0007669"/>
    <property type="project" value="InterPro"/>
</dbReference>
<evidence type="ECO:0000313" key="6">
    <source>
        <dbReference type="Proteomes" id="UP000515152"/>
    </source>
</evidence>
<reference evidence="7" key="1">
    <citation type="submission" date="2025-08" db="UniProtKB">
        <authorList>
            <consortium name="RefSeq"/>
        </authorList>
    </citation>
    <scope>IDENTIFICATION</scope>
</reference>
<dbReference type="PROSITE" id="PS50103">
    <property type="entry name" value="ZF_C3H1"/>
    <property type="match status" value="3"/>
</dbReference>
<dbReference type="SMART" id="SM00356">
    <property type="entry name" value="ZnF_C3H1"/>
    <property type="match status" value="3"/>
</dbReference>
<dbReference type="RefSeq" id="XP_031419364.2">
    <property type="nucleotide sequence ID" value="XM_031563504.2"/>
</dbReference>
<dbReference type="InterPro" id="IPR000571">
    <property type="entry name" value="Znf_CCCH"/>
</dbReference>
<organism evidence="6 7">
    <name type="scientific">Clupea harengus</name>
    <name type="common">Atlantic herring</name>
    <dbReference type="NCBI Taxonomy" id="7950"/>
    <lineage>
        <taxon>Eukaryota</taxon>
        <taxon>Metazoa</taxon>
        <taxon>Chordata</taxon>
        <taxon>Craniata</taxon>
        <taxon>Vertebrata</taxon>
        <taxon>Euteleostomi</taxon>
        <taxon>Actinopterygii</taxon>
        <taxon>Neopterygii</taxon>
        <taxon>Teleostei</taxon>
        <taxon>Clupei</taxon>
        <taxon>Clupeiformes</taxon>
        <taxon>Clupeoidei</taxon>
        <taxon>Clupeidae</taxon>
        <taxon>Clupea</taxon>
    </lineage>
</organism>
<dbReference type="PANTHER" id="PTHR13119:SF23">
    <property type="entry name" value="ZINC FINGER CCCH DOMAIN-CONTAINING PROTEIN 4"/>
    <property type="match status" value="1"/>
</dbReference>
<keyword evidence="3" id="KW-0863">Zinc-finger</keyword>
<keyword evidence="2" id="KW-0677">Repeat</keyword>
<dbReference type="KEGG" id="char:105907476"/>
<protein>
    <submittedName>
        <fullName evidence="7">Zinc finger CCCH domain-containing protein 6-like isoform X1</fullName>
    </submittedName>
</protein>
<dbReference type="GO" id="GO:0008270">
    <property type="term" value="F:zinc ion binding"/>
    <property type="evidence" value="ECO:0007669"/>
    <property type="project" value="UniProtKB-KW"/>
</dbReference>
<dbReference type="InterPro" id="IPR054361">
    <property type="entry name" value="Znf-CCCH_ZC3H4/6/8"/>
</dbReference>
<feature type="zinc finger region" description="C3H1-type" evidence="3">
    <location>
        <begin position="103"/>
        <end position="125"/>
    </location>
</feature>
<feature type="compositionally biased region" description="Polar residues" evidence="4">
    <location>
        <begin position="253"/>
        <end position="273"/>
    </location>
</feature>
<feature type="compositionally biased region" description="Low complexity" evidence="4">
    <location>
        <begin position="276"/>
        <end position="291"/>
    </location>
</feature>
<keyword evidence="3" id="KW-0862">Zinc</keyword>
<feature type="compositionally biased region" description="Basic and acidic residues" evidence="4">
    <location>
        <begin position="57"/>
        <end position="80"/>
    </location>
</feature>